<accession>A0ABD0ZG46</accession>
<feature type="transmembrane region" description="Helical" evidence="1">
    <location>
        <begin position="77"/>
        <end position="99"/>
    </location>
</feature>
<name>A0ABD0ZG46_CARAN</name>
<keyword evidence="1" id="KW-0472">Membrane</keyword>
<comment type="caution">
    <text evidence="2">The sequence shown here is derived from an EMBL/GenBank/DDBJ whole genome shotgun (WGS) entry which is preliminary data.</text>
</comment>
<keyword evidence="1" id="KW-0812">Transmembrane</keyword>
<gene>
    <name evidence="2" type="ORF">V5N11_017548</name>
</gene>
<dbReference type="Proteomes" id="UP001558713">
    <property type="component" value="Unassembled WGS sequence"/>
</dbReference>
<protein>
    <submittedName>
        <fullName evidence="2">Small ribosomal subunit protein uS3x</fullName>
    </submittedName>
</protein>
<keyword evidence="1" id="KW-1133">Transmembrane helix</keyword>
<sequence length="103" mass="11581">MYCLDRSCLTGILRAKQDQYMTPLPDVVIIHSPKEDDVNSTPAQVVAPAALVPEAPLTALDYLAKNPWDFVPFVKTFLPLLTVTSFFFLSFPQTFMLFISLKI</sequence>
<evidence type="ECO:0000313" key="3">
    <source>
        <dbReference type="Proteomes" id="UP001558713"/>
    </source>
</evidence>
<evidence type="ECO:0000256" key="1">
    <source>
        <dbReference type="SAM" id="Phobius"/>
    </source>
</evidence>
<dbReference type="EMBL" id="JBANAX010000776">
    <property type="protein sequence ID" value="KAL1193654.1"/>
    <property type="molecule type" value="Genomic_DNA"/>
</dbReference>
<keyword evidence="3" id="KW-1185">Reference proteome</keyword>
<proteinExistence type="predicted"/>
<evidence type="ECO:0000313" key="2">
    <source>
        <dbReference type="EMBL" id="KAL1193654.1"/>
    </source>
</evidence>
<reference evidence="2 3" key="1">
    <citation type="submission" date="2024-04" db="EMBL/GenBank/DDBJ databases">
        <title>Genome assembly C_amara_ONT_v2.</title>
        <authorList>
            <person name="Yant L."/>
            <person name="Moore C."/>
            <person name="Slenker M."/>
        </authorList>
    </citation>
    <scope>NUCLEOTIDE SEQUENCE [LARGE SCALE GENOMIC DNA]</scope>
    <source>
        <tissue evidence="2">Leaf</tissue>
    </source>
</reference>
<dbReference type="AlphaFoldDB" id="A0ABD0ZG46"/>
<organism evidence="2 3">
    <name type="scientific">Cardamine amara subsp. amara</name>
    <dbReference type="NCBI Taxonomy" id="228776"/>
    <lineage>
        <taxon>Eukaryota</taxon>
        <taxon>Viridiplantae</taxon>
        <taxon>Streptophyta</taxon>
        <taxon>Embryophyta</taxon>
        <taxon>Tracheophyta</taxon>
        <taxon>Spermatophyta</taxon>
        <taxon>Magnoliopsida</taxon>
        <taxon>eudicotyledons</taxon>
        <taxon>Gunneridae</taxon>
        <taxon>Pentapetalae</taxon>
        <taxon>rosids</taxon>
        <taxon>malvids</taxon>
        <taxon>Brassicales</taxon>
        <taxon>Brassicaceae</taxon>
        <taxon>Cardamineae</taxon>
        <taxon>Cardamine</taxon>
    </lineage>
</organism>